<feature type="compositionally biased region" description="Pro residues" evidence="2">
    <location>
        <begin position="1"/>
        <end position="13"/>
    </location>
</feature>
<dbReference type="SUPFAM" id="SSF55811">
    <property type="entry name" value="Nudix"/>
    <property type="match status" value="1"/>
</dbReference>
<organism evidence="4 5">
    <name type="scientific">Roridomyces roridus</name>
    <dbReference type="NCBI Taxonomy" id="1738132"/>
    <lineage>
        <taxon>Eukaryota</taxon>
        <taxon>Fungi</taxon>
        <taxon>Dikarya</taxon>
        <taxon>Basidiomycota</taxon>
        <taxon>Agaricomycotina</taxon>
        <taxon>Agaricomycetes</taxon>
        <taxon>Agaricomycetidae</taxon>
        <taxon>Agaricales</taxon>
        <taxon>Marasmiineae</taxon>
        <taxon>Mycenaceae</taxon>
        <taxon>Roridomyces</taxon>
    </lineage>
</organism>
<dbReference type="Pfam" id="PF00293">
    <property type="entry name" value="NUDIX"/>
    <property type="match status" value="1"/>
</dbReference>
<dbReference type="GO" id="GO:0006167">
    <property type="term" value="P:AMP biosynthetic process"/>
    <property type="evidence" value="ECO:0007669"/>
    <property type="project" value="TreeGrafter"/>
</dbReference>
<protein>
    <submittedName>
        <fullName evidence="4">NUDIX hydrolase domain-like protein</fullName>
    </submittedName>
</protein>
<dbReference type="EMBL" id="JARKIF010000050">
    <property type="protein sequence ID" value="KAJ7607353.1"/>
    <property type="molecule type" value="Genomic_DNA"/>
</dbReference>
<dbReference type="InterPro" id="IPR015797">
    <property type="entry name" value="NUDIX_hydrolase-like_dom_sf"/>
</dbReference>
<evidence type="ECO:0000313" key="4">
    <source>
        <dbReference type="EMBL" id="KAJ7607353.1"/>
    </source>
</evidence>
<keyword evidence="5" id="KW-1185">Reference proteome</keyword>
<dbReference type="PROSITE" id="PS00893">
    <property type="entry name" value="NUDIX_BOX"/>
    <property type="match status" value="1"/>
</dbReference>
<name>A0AAD7B1P3_9AGAR</name>
<dbReference type="GO" id="GO:0006754">
    <property type="term" value="P:ATP biosynthetic process"/>
    <property type="evidence" value="ECO:0007669"/>
    <property type="project" value="TreeGrafter"/>
</dbReference>
<dbReference type="InterPro" id="IPR020084">
    <property type="entry name" value="NUDIX_hydrolase_CS"/>
</dbReference>
<dbReference type="InterPro" id="IPR051325">
    <property type="entry name" value="Nudix_hydrolase_domain"/>
</dbReference>
<comment type="caution">
    <text evidence="4">The sequence shown here is derived from an EMBL/GenBank/DDBJ whole genome shotgun (WGS) entry which is preliminary data.</text>
</comment>
<evidence type="ECO:0000313" key="5">
    <source>
        <dbReference type="Proteomes" id="UP001221142"/>
    </source>
</evidence>
<dbReference type="Gene3D" id="3.90.79.10">
    <property type="entry name" value="Nucleoside Triphosphate Pyrophosphohydrolase"/>
    <property type="match status" value="1"/>
</dbReference>
<dbReference type="GO" id="GO:0004081">
    <property type="term" value="F:bis(5'-nucleosyl)-tetraphosphatase (asymmetrical) activity"/>
    <property type="evidence" value="ECO:0007669"/>
    <property type="project" value="TreeGrafter"/>
</dbReference>
<dbReference type="AlphaFoldDB" id="A0AAD7B1P3"/>
<evidence type="ECO:0000256" key="2">
    <source>
        <dbReference type="SAM" id="MobiDB-lite"/>
    </source>
</evidence>
<dbReference type="PANTHER" id="PTHR21340:SF0">
    <property type="entry name" value="BIS(5'-NUCLEOSYL)-TETRAPHOSPHATASE [ASYMMETRICAL]"/>
    <property type="match status" value="1"/>
</dbReference>
<dbReference type="InterPro" id="IPR000086">
    <property type="entry name" value="NUDIX_hydrolase_dom"/>
</dbReference>
<sequence length="268" mass="30165">MEKIPVAPPPTPRNSPSTSYATANNGANGNASATNNDTPGCAPLSRRWFSATPSPSPPPPPRMSQWSSAQVPDSGWADENFQLGAGMVVLQQTTLKVAIIWEKKRRYWFLPKGRKDVGESLEQTALREAYEESGYRVSPLPIYTRTRAPGPPDNLDAQWSPNCEPIYICTTAFAQRRRHNFVSPPGEYLTFWYLGQIPEDAVHEEGTGMPDEVNYETHLVSPEEAMHRLFKDEARVVQYAWALYRHSLKIEEYEATKRQELEAAGEIQ</sequence>
<evidence type="ECO:0000256" key="1">
    <source>
        <dbReference type="ARBA" id="ARBA00022801"/>
    </source>
</evidence>
<dbReference type="PROSITE" id="PS51462">
    <property type="entry name" value="NUDIX"/>
    <property type="match status" value="1"/>
</dbReference>
<feature type="domain" description="Nudix hydrolase" evidence="3">
    <location>
        <begin position="80"/>
        <end position="244"/>
    </location>
</feature>
<dbReference type="PANTHER" id="PTHR21340">
    <property type="entry name" value="DIADENOSINE 5,5-P1,P4-TETRAPHOSPHATE PYROPHOSPHOHYDROLASE MUTT"/>
    <property type="match status" value="1"/>
</dbReference>
<accession>A0AAD7B1P3</accession>
<keyword evidence="1 4" id="KW-0378">Hydrolase</keyword>
<feature type="region of interest" description="Disordered" evidence="2">
    <location>
        <begin position="1"/>
        <end position="73"/>
    </location>
</feature>
<proteinExistence type="predicted"/>
<evidence type="ECO:0000259" key="3">
    <source>
        <dbReference type="PROSITE" id="PS51462"/>
    </source>
</evidence>
<dbReference type="Proteomes" id="UP001221142">
    <property type="component" value="Unassembled WGS sequence"/>
</dbReference>
<gene>
    <name evidence="4" type="ORF">FB45DRAFT_948137</name>
</gene>
<reference evidence="4" key="1">
    <citation type="submission" date="2023-03" db="EMBL/GenBank/DDBJ databases">
        <title>Massive genome expansion in bonnet fungi (Mycena s.s.) driven by repeated elements and novel gene families across ecological guilds.</title>
        <authorList>
            <consortium name="Lawrence Berkeley National Laboratory"/>
            <person name="Harder C.B."/>
            <person name="Miyauchi S."/>
            <person name="Viragh M."/>
            <person name="Kuo A."/>
            <person name="Thoen E."/>
            <person name="Andreopoulos B."/>
            <person name="Lu D."/>
            <person name="Skrede I."/>
            <person name="Drula E."/>
            <person name="Henrissat B."/>
            <person name="Morin E."/>
            <person name="Kohler A."/>
            <person name="Barry K."/>
            <person name="LaButti K."/>
            <person name="Morin E."/>
            <person name="Salamov A."/>
            <person name="Lipzen A."/>
            <person name="Mereny Z."/>
            <person name="Hegedus B."/>
            <person name="Baldrian P."/>
            <person name="Stursova M."/>
            <person name="Weitz H."/>
            <person name="Taylor A."/>
            <person name="Grigoriev I.V."/>
            <person name="Nagy L.G."/>
            <person name="Martin F."/>
            <person name="Kauserud H."/>
        </authorList>
    </citation>
    <scope>NUCLEOTIDE SEQUENCE</scope>
    <source>
        <strain evidence="4">9284</strain>
    </source>
</reference>
<feature type="compositionally biased region" description="Low complexity" evidence="2">
    <location>
        <begin position="14"/>
        <end position="36"/>
    </location>
</feature>